<comment type="similarity">
    <text evidence="1">Belongs to the universal stress protein A family.</text>
</comment>
<gene>
    <name evidence="3" type="ORF">NZNM25_07260</name>
</gene>
<comment type="caution">
    <text evidence="3">The sequence shown here is derived from an EMBL/GenBank/DDBJ whole genome shotgun (WGS) entry which is preliminary data.</text>
</comment>
<reference evidence="3 4" key="1">
    <citation type="submission" date="2018-05" db="EMBL/GenBank/DDBJ databases">
        <title>genome sequencing of Nitrosopumilus sp. NM25.</title>
        <authorList>
            <person name="Mori K."/>
            <person name="Nakagawa T."/>
        </authorList>
    </citation>
    <scope>NUCLEOTIDE SEQUENCE [LARGE SCALE GENOMIC DNA]</scope>
    <source>
        <strain evidence="3 4">NM25</strain>
    </source>
</reference>
<sequence length="158" mass="17996">MQVNTPQQEKFSKAIFRKILVPFDNSKMSDRAFWHAINLNFKHKSEIIILSVFHSEQYSSSFLNYNTHQTIIEQKKLNEVKIKHKKLKEISEECGIPCRTFVATSSSITQTVMSYVYSTKADLVIMGTRGNGSDRKLMLGSVSLEISQNAPIPVLLVK</sequence>
<organism evidence="3 4">
    <name type="scientific">Nitrosopumilus zosterae</name>
    <dbReference type="NCBI Taxonomy" id="718286"/>
    <lineage>
        <taxon>Archaea</taxon>
        <taxon>Nitrososphaerota</taxon>
        <taxon>Nitrososphaeria</taxon>
        <taxon>Nitrosopumilales</taxon>
        <taxon>Nitrosopumilaceae</taxon>
        <taxon>Nitrosopumilus</taxon>
    </lineage>
</organism>
<proteinExistence type="inferred from homology"/>
<dbReference type="InterPro" id="IPR006016">
    <property type="entry name" value="UspA"/>
</dbReference>
<dbReference type="OrthoDB" id="105697at2157"/>
<dbReference type="RefSeq" id="WP_109876589.1">
    <property type="nucleotide sequence ID" value="NZ_AP026695.1"/>
</dbReference>
<dbReference type="Proteomes" id="UP000245829">
    <property type="component" value="Unassembled WGS sequence"/>
</dbReference>
<feature type="domain" description="UspA" evidence="2">
    <location>
        <begin position="16"/>
        <end position="158"/>
    </location>
</feature>
<dbReference type="SUPFAM" id="SSF52402">
    <property type="entry name" value="Adenine nucleotide alpha hydrolases-like"/>
    <property type="match status" value="1"/>
</dbReference>
<dbReference type="Gene3D" id="3.40.50.620">
    <property type="entry name" value="HUPs"/>
    <property type="match status" value="1"/>
</dbReference>
<dbReference type="PRINTS" id="PR01438">
    <property type="entry name" value="UNVRSLSTRESS"/>
</dbReference>
<dbReference type="CDD" id="cd00293">
    <property type="entry name" value="USP-like"/>
    <property type="match status" value="1"/>
</dbReference>
<dbReference type="GeneID" id="76208949"/>
<dbReference type="PANTHER" id="PTHR46268">
    <property type="entry name" value="STRESS RESPONSE PROTEIN NHAX"/>
    <property type="match status" value="1"/>
</dbReference>
<keyword evidence="4" id="KW-1185">Reference proteome</keyword>
<name>A0A2S2KR57_9ARCH</name>
<dbReference type="InterPro" id="IPR014729">
    <property type="entry name" value="Rossmann-like_a/b/a_fold"/>
</dbReference>
<evidence type="ECO:0000313" key="4">
    <source>
        <dbReference type="Proteomes" id="UP000245829"/>
    </source>
</evidence>
<dbReference type="AlphaFoldDB" id="A0A2S2KR57"/>
<evidence type="ECO:0000259" key="2">
    <source>
        <dbReference type="Pfam" id="PF00582"/>
    </source>
</evidence>
<dbReference type="Pfam" id="PF00582">
    <property type="entry name" value="Usp"/>
    <property type="match status" value="1"/>
</dbReference>
<dbReference type="InterPro" id="IPR006015">
    <property type="entry name" value="Universal_stress_UspA"/>
</dbReference>
<dbReference type="EMBL" id="BGKI01000004">
    <property type="protein sequence ID" value="GBH33935.1"/>
    <property type="molecule type" value="Genomic_DNA"/>
</dbReference>
<dbReference type="PANTHER" id="PTHR46268:SF25">
    <property type="entry name" value="USPA DOMAIN PROTEIN"/>
    <property type="match status" value="1"/>
</dbReference>
<evidence type="ECO:0000256" key="1">
    <source>
        <dbReference type="ARBA" id="ARBA00008791"/>
    </source>
</evidence>
<protein>
    <submittedName>
        <fullName evidence="3">Universal stress protein UspA</fullName>
    </submittedName>
</protein>
<evidence type="ECO:0000313" key="3">
    <source>
        <dbReference type="EMBL" id="GBH33935.1"/>
    </source>
</evidence>
<accession>A0A2S2KR57</accession>